<proteinExistence type="predicted"/>
<dbReference type="GO" id="GO:0004803">
    <property type="term" value="F:transposase activity"/>
    <property type="evidence" value="ECO:0007669"/>
    <property type="project" value="InterPro"/>
</dbReference>
<dbReference type="InterPro" id="IPR002686">
    <property type="entry name" value="Transposase_17"/>
</dbReference>
<dbReference type="Pfam" id="PF01797">
    <property type="entry name" value="Y1_Tnp"/>
    <property type="match status" value="1"/>
</dbReference>
<dbReference type="PANTHER" id="PTHR33360">
    <property type="entry name" value="TRANSPOSASE FOR INSERTION SEQUENCE ELEMENT IS200"/>
    <property type="match status" value="1"/>
</dbReference>
<dbReference type="Proteomes" id="UP000184368">
    <property type="component" value="Unassembled WGS sequence"/>
</dbReference>
<dbReference type="SUPFAM" id="SSF143422">
    <property type="entry name" value="Transposase IS200-like"/>
    <property type="match status" value="1"/>
</dbReference>
<reference evidence="2 3" key="1">
    <citation type="submission" date="2016-11" db="EMBL/GenBank/DDBJ databases">
        <authorList>
            <person name="Jaros S."/>
            <person name="Januszkiewicz K."/>
            <person name="Wedrychowicz H."/>
        </authorList>
    </citation>
    <scope>NUCLEOTIDE SEQUENCE [LARGE SCALE GENOMIC DNA]</scope>
    <source>
        <strain evidence="2 3">DSM 26897</strain>
    </source>
</reference>
<dbReference type="NCBIfam" id="NF033573">
    <property type="entry name" value="transpos_IS200"/>
    <property type="match status" value="1"/>
</dbReference>
<evidence type="ECO:0000259" key="1">
    <source>
        <dbReference type="SMART" id="SM01321"/>
    </source>
</evidence>
<sequence>MPHAYSRIWIHLVFATKDRQTFIGADLKTPLYETLNQELTNLKCFPLLINGMPDHVHILYRHNPLLSIADVVKQIKGATAYQVNHQGWIPQQFSWQSGYGAFSVSESQLDKVQQYIANQEAHHRTKTFQEEWEGLLRVHHLLEG</sequence>
<feature type="domain" description="Transposase IS200-like" evidence="1">
    <location>
        <begin position="5"/>
        <end position="119"/>
    </location>
</feature>
<evidence type="ECO:0000313" key="2">
    <source>
        <dbReference type="EMBL" id="SHF86208.1"/>
    </source>
</evidence>
<organism evidence="2 3">
    <name type="scientific">Cnuella takakiae</name>
    <dbReference type="NCBI Taxonomy" id="1302690"/>
    <lineage>
        <taxon>Bacteria</taxon>
        <taxon>Pseudomonadati</taxon>
        <taxon>Bacteroidota</taxon>
        <taxon>Chitinophagia</taxon>
        <taxon>Chitinophagales</taxon>
        <taxon>Chitinophagaceae</taxon>
        <taxon>Cnuella</taxon>
    </lineage>
</organism>
<dbReference type="EMBL" id="FQUO01000013">
    <property type="protein sequence ID" value="SHF86208.1"/>
    <property type="molecule type" value="Genomic_DNA"/>
</dbReference>
<protein>
    <submittedName>
        <fullName evidence="2">REP element-mobilizing transposase RayT</fullName>
    </submittedName>
</protein>
<dbReference type="Gene3D" id="3.30.70.1290">
    <property type="entry name" value="Transposase IS200-like"/>
    <property type="match status" value="1"/>
</dbReference>
<dbReference type="GO" id="GO:0006313">
    <property type="term" value="P:DNA transposition"/>
    <property type="evidence" value="ECO:0007669"/>
    <property type="project" value="InterPro"/>
</dbReference>
<gene>
    <name evidence="2" type="ORF">SAMN05444008_11329</name>
</gene>
<name>A0A1M5F495_9BACT</name>
<dbReference type="SMART" id="SM01321">
    <property type="entry name" value="Y1_Tnp"/>
    <property type="match status" value="1"/>
</dbReference>
<accession>A0A1M5F495</accession>
<keyword evidence="3" id="KW-1185">Reference proteome</keyword>
<dbReference type="RefSeq" id="WP_073045239.1">
    <property type="nucleotide sequence ID" value="NZ_FQUO01000013.1"/>
</dbReference>
<dbReference type="PANTHER" id="PTHR33360:SF2">
    <property type="entry name" value="TRANSPOSASE FOR INSERTION SEQUENCE ELEMENT IS200"/>
    <property type="match status" value="1"/>
</dbReference>
<dbReference type="GO" id="GO:0003677">
    <property type="term" value="F:DNA binding"/>
    <property type="evidence" value="ECO:0007669"/>
    <property type="project" value="InterPro"/>
</dbReference>
<dbReference type="OrthoDB" id="9797997at2"/>
<dbReference type="InterPro" id="IPR036515">
    <property type="entry name" value="Transposase_17_sf"/>
</dbReference>
<dbReference type="AlphaFoldDB" id="A0A1M5F495"/>
<evidence type="ECO:0000313" key="3">
    <source>
        <dbReference type="Proteomes" id="UP000184368"/>
    </source>
</evidence>